<dbReference type="PANTHER" id="PTHR19857:SF8">
    <property type="entry name" value="ANGIO-ASSOCIATED MIGRATORY CELL PROTEIN"/>
    <property type="match status" value="1"/>
</dbReference>
<dbReference type="OrthoDB" id="10261640at2759"/>
<feature type="repeat" description="WD" evidence="3">
    <location>
        <begin position="235"/>
        <end position="276"/>
    </location>
</feature>
<evidence type="ECO:0000313" key="6">
    <source>
        <dbReference type="Proteomes" id="UP000311382"/>
    </source>
</evidence>
<keyword evidence="6" id="KW-1185">Reference proteome</keyword>
<dbReference type="SUPFAM" id="SSF50998">
    <property type="entry name" value="Quinoprotein alcohol dehydrogenase-like"/>
    <property type="match status" value="1"/>
</dbReference>
<feature type="repeat" description="WD" evidence="3">
    <location>
        <begin position="203"/>
        <end position="234"/>
    </location>
</feature>
<reference evidence="5 6" key="1">
    <citation type="submission" date="2019-03" db="EMBL/GenBank/DDBJ databases">
        <title>Rhodosporidium diobovatum UCD-FST 08-225 genome sequencing, assembly, and annotation.</title>
        <authorList>
            <person name="Fakankun I.U."/>
            <person name="Fristensky B."/>
            <person name="Levin D.B."/>
        </authorList>
    </citation>
    <scope>NUCLEOTIDE SEQUENCE [LARGE SCALE GENOMIC DNA]</scope>
    <source>
        <strain evidence="5 6">UCD-FST 08-225</strain>
    </source>
</reference>
<dbReference type="EMBL" id="SOZI01000007">
    <property type="protein sequence ID" value="TNY23818.1"/>
    <property type="molecule type" value="Genomic_DNA"/>
</dbReference>
<evidence type="ECO:0000256" key="1">
    <source>
        <dbReference type="ARBA" id="ARBA00022574"/>
    </source>
</evidence>
<evidence type="ECO:0000256" key="2">
    <source>
        <dbReference type="ARBA" id="ARBA00022737"/>
    </source>
</evidence>
<dbReference type="InterPro" id="IPR019775">
    <property type="entry name" value="WD40_repeat_CS"/>
</dbReference>
<dbReference type="InterPro" id="IPR001680">
    <property type="entry name" value="WD40_rpt"/>
</dbReference>
<dbReference type="PROSITE" id="PS50082">
    <property type="entry name" value="WD_REPEATS_2"/>
    <property type="match status" value="5"/>
</dbReference>
<feature type="repeat" description="WD" evidence="3">
    <location>
        <begin position="379"/>
        <end position="420"/>
    </location>
</feature>
<feature type="compositionally biased region" description="Low complexity" evidence="4">
    <location>
        <begin position="1"/>
        <end position="22"/>
    </location>
</feature>
<dbReference type="InterPro" id="IPR020472">
    <property type="entry name" value="WD40_PAC1"/>
</dbReference>
<comment type="caution">
    <text evidence="5">The sequence shown here is derived from an EMBL/GenBank/DDBJ whole genome shotgun (WGS) entry which is preliminary data.</text>
</comment>
<dbReference type="SMART" id="SM00320">
    <property type="entry name" value="WD40"/>
    <property type="match status" value="8"/>
</dbReference>
<dbReference type="CDD" id="cd00200">
    <property type="entry name" value="WD40"/>
    <property type="match status" value="1"/>
</dbReference>
<feature type="region of interest" description="Disordered" evidence="4">
    <location>
        <begin position="1"/>
        <end position="80"/>
    </location>
</feature>
<keyword evidence="1 3" id="KW-0853">WD repeat</keyword>
<name>A0A5C5G404_9BASI</name>
<feature type="compositionally biased region" description="Acidic residues" evidence="4">
    <location>
        <begin position="51"/>
        <end position="67"/>
    </location>
</feature>
<dbReference type="InterPro" id="IPR051179">
    <property type="entry name" value="WD_repeat_multifunction"/>
</dbReference>
<dbReference type="Pfam" id="PF00400">
    <property type="entry name" value="WD40"/>
    <property type="match status" value="5"/>
</dbReference>
<dbReference type="STRING" id="5288.A0A5C5G404"/>
<dbReference type="AlphaFoldDB" id="A0A5C5G404"/>
<dbReference type="PANTHER" id="PTHR19857">
    <property type="entry name" value="MITOCHONDRIAL DIVISION PROTEIN 1-RELATED"/>
    <property type="match status" value="1"/>
</dbReference>
<dbReference type="PROSITE" id="PS50294">
    <property type="entry name" value="WD_REPEATS_REGION"/>
    <property type="match status" value="4"/>
</dbReference>
<organism evidence="5 6">
    <name type="scientific">Rhodotorula diobovata</name>
    <dbReference type="NCBI Taxonomy" id="5288"/>
    <lineage>
        <taxon>Eukaryota</taxon>
        <taxon>Fungi</taxon>
        <taxon>Dikarya</taxon>
        <taxon>Basidiomycota</taxon>
        <taxon>Pucciniomycotina</taxon>
        <taxon>Microbotryomycetes</taxon>
        <taxon>Sporidiobolales</taxon>
        <taxon>Sporidiobolaceae</taxon>
        <taxon>Rhodotorula</taxon>
    </lineage>
</organism>
<dbReference type="Proteomes" id="UP000311382">
    <property type="component" value="Unassembled WGS sequence"/>
</dbReference>
<feature type="repeat" description="WD" evidence="3">
    <location>
        <begin position="141"/>
        <end position="182"/>
    </location>
</feature>
<feature type="compositionally biased region" description="Acidic residues" evidence="4">
    <location>
        <begin position="23"/>
        <end position="44"/>
    </location>
</feature>
<gene>
    <name evidence="5" type="ORF">DMC30DRAFT_359412</name>
</gene>
<dbReference type="InterPro" id="IPR015943">
    <property type="entry name" value="WD40/YVTN_repeat-like_dom_sf"/>
</dbReference>
<keyword evidence="2" id="KW-0677">Repeat</keyword>
<dbReference type="Gene3D" id="2.130.10.10">
    <property type="entry name" value="YVTN repeat-like/Quinoprotein amine dehydrogenase"/>
    <property type="match status" value="1"/>
</dbReference>
<dbReference type="PROSITE" id="PS00678">
    <property type="entry name" value="WD_REPEATS_1"/>
    <property type="match status" value="1"/>
</dbReference>
<dbReference type="PRINTS" id="PR00320">
    <property type="entry name" value="GPROTEINBRPT"/>
</dbReference>
<dbReference type="InterPro" id="IPR011047">
    <property type="entry name" value="Quinoprotein_ADH-like_sf"/>
</dbReference>
<evidence type="ECO:0000256" key="4">
    <source>
        <dbReference type="SAM" id="MobiDB-lite"/>
    </source>
</evidence>
<accession>A0A5C5G404</accession>
<evidence type="ECO:0000313" key="5">
    <source>
        <dbReference type="EMBL" id="TNY23818.1"/>
    </source>
</evidence>
<feature type="repeat" description="WD" evidence="3">
    <location>
        <begin position="421"/>
        <end position="460"/>
    </location>
</feature>
<protein>
    <submittedName>
        <fullName evidence="5">Ribosome biogenesis protein Sqt1</fullName>
    </submittedName>
</protein>
<sequence length="460" mass="48544">MSDHQQQQQPQPIQDITPQQQQQDDEGAEFLTEDDVLEVEELGGEDAMAVESDDDDGEADYEGDAAGEGEGAHGDGQDDAMTLLDNGLDDSVATARLHAEEGGAVFCLAIHPHAATLAVSGAEDDQAYIFRTDTGSLVAQLSGHSDSVTSVGWNFDGSLVATGGMDGKVNVWKARRPSSDMAWEETGWELACSLEGPDEVNWLDWHPKGNVLMAGGADGTVWLWNLPSGATMHVLSGHTSPVTCGRFTPDGKKILTASEDSTLILWDPRTGESVHKLTGADARFRLDGGINCLAINPASTVAIVGGAEGGLRAVNLVQGTVLAQMEGHEEGASIEQVAFNEIPTVGGASAGASVTVVVSVGVDGRVCTWEASGFKLRSTGSHEDAVTSLSFSPHTPTFLTGSADKTLKLWDYRTGSCLRTLLGNRDIVHAVSVSRDGRIAVSGSEDGSVRTFRLDVEEKR</sequence>
<proteinExistence type="predicted"/>
<evidence type="ECO:0000256" key="3">
    <source>
        <dbReference type="PROSITE-ProRule" id="PRU00221"/>
    </source>
</evidence>